<evidence type="ECO:0000256" key="4">
    <source>
        <dbReference type="ARBA" id="ARBA00023012"/>
    </source>
</evidence>
<dbReference type="InterPro" id="IPR018060">
    <property type="entry name" value="HTH_AraC"/>
</dbReference>
<organism evidence="11 12">
    <name type="scientific">Paenibacillus borealis</name>
    <dbReference type="NCBI Taxonomy" id="160799"/>
    <lineage>
        <taxon>Bacteria</taxon>
        <taxon>Bacillati</taxon>
        <taxon>Bacillota</taxon>
        <taxon>Bacilli</taxon>
        <taxon>Bacillales</taxon>
        <taxon>Paenibacillaceae</taxon>
        <taxon>Paenibacillus</taxon>
    </lineage>
</organism>
<dbReference type="CDD" id="cd17536">
    <property type="entry name" value="REC_YesN-like"/>
    <property type="match status" value="1"/>
</dbReference>
<dbReference type="PROSITE" id="PS00041">
    <property type="entry name" value="HTH_ARAC_FAMILY_1"/>
    <property type="match status" value="1"/>
</dbReference>
<comment type="caution">
    <text evidence="11">The sequence shown here is derived from an EMBL/GenBank/DDBJ whole genome shotgun (WGS) entry which is preliminary data.</text>
</comment>
<evidence type="ECO:0008006" key="13">
    <source>
        <dbReference type="Google" id="ProtNLM"/>
    </source>
</evidence>
<protein>
    <recommendedName>
        <fullName evidence="13">Two-component system response regulator</fullName>
    </recommendedName>
</protein>
<dbReference type="InterPro" id="IPR009057">
    <property type="entry name" value="Homeodomain-like_sf"/>
</dbReference>
<dbReference type="InterPro" id="IPR001789">
    <property type="entry name" value="Sig_transdc_resp-reg_receiver"/>
</dbReference>
<keyword evidence="5" id="KW-0805">Transcription regulation</keyword>
<evidence type="ECO:0000256" key="5">
    <source>
        <dbReference type="ARBA" id="ARBA00023015"/>
    </source>
</evidence>
<dbReference type="PANTHER" id="PTHR42713">
    <property type="entry name" value="HISTIDINE KINASE-RELATED"/>
    <property type="match status" value="1"/>
</dbReference>
<dbReference type="SMART" id="SM00342">
    <property type="entry name" value="HTH_ARAC"/>
    <property type="match status" value="1"/>
</dbReference>
<evidence type="ECO:0000256" key="6">
    <source>
        <dbReference type="ARBA" id="ARBA00023125"/>
    </source>
</evidence>
<evidence type="ECO:0000259" key="10">
    <source>
        <dbReference type="PROSITE" id="PS50110"/>
    </source>
</evidence>
<dbReference type="InterPro" id="IPR051552">
    <property type="entry name" value="HptR"/>
</dbReference>
<proteinExistence type="predicted"/>
<evidence type="ECO:0000256" key="7">
    <source>
        <dbReference type="ARBA" id="ARBA00023163"/>
    </source>
</evidence>
<name>A0ABX3HH57_PAEBO</name>
<dbReference type="PANTHER" id="PTHR42713:SF3">
    <property type="entry name" value="TRANSCRIPTIONAL REGULATORY PROTEIN HPTR"/>
    <property type="match status" value="1"/>
</dbReference>
<keyword evidence="3 8" id="KW-0597">Phosphoprotein</keyword>
<dbReference type="SUPFAM" id="SSF52172">
    <property type="entry name" value="CheY-like"/>
    <property type="match status" value="1"/>
</dbReference>
<dbReference type="InterPro" id="IPR020449">
    <property type="entry name" value="Tscrpt_reg_AraC-type_HTH"/>
</dbReference>
<evidence type="ECO:0000256" key="1">
    <source>
        <dbReference type="ARBA" id="ARBA00004496"/>
    </source>
</evidence>
<evidence type="ECO:0000256" key="3">
    <source>
        <dbReference type="ARBA" id="ARBA00022553"/>
    </source>
</evidence>
<keyword evidence="7" id="KW-0804">Transcription</keyword>
<accession>A0ABX3HH57</accession>
<keyword evidence="2" id="KW-0963">Cytoplasm</keyword>
<dbReference type="InterPro" id="IPR018062">
    <property type="entry name" value="HTH_AraC-typ_CS"/>
</dbReference>
<keyword evidence="4" id="KW-0902">Two-component regulatory system</keyword>
<dbReference type="EMBL" id="MPTB01000012">
    <property type="protein sequence ID" value="OMD48382.1"/>
    <property type="molecule type" value="Genomic_DNA"/>
</dbReference>
<keyword evidence="6" id="KW-0238">DNA-binding</keyword>
<dbReference type="Pfam" id="PF12833">
    <property type="entry name" value="HTH_18"/>
    <property type="match status" value="1"/>
</dbReference>
<dbReference type="Gene3D" id="1.10.10.60">
    <property type="entry name" value="Homeodomain-like"/>
    <property type="match status" value="2"/>
</dbReference>
<gene>
    <name evidence="11" type="ORF">BSK56_11415</name>
</gene>
<reference evidence="11 12" key="1">
    <citation type="submission" date="2016-10" db="EMBL/GenBank/DDBJ databases">
        <title>Paenibacillus species isolates.</title>
        <authorList>
            <person name="Beno S.M."/>
        </authorList>
    </citation>
    <scope>NUCLEOTIDE SEQUENCE [LARGE SCALE GENOMIC DNA]</scope>
    <source>
        <strain evidence="11 12">FSL H7-0744</strain>
    </source>
</reference>
<dbReference type="SMART" id="SM00448">
    <property type="entry name" value="REC"/>
    <property type="match status" value="1"/>
</dbReference>
<evidence type="ECO:0000256" key="2">
    <source>
        <dbReference type="ARBA" id="ARBA00022490"/>
    </source>
</evidence>
<dbReference type="PRINTS" id="PR00032">
    <property type="entry name" value="HTHARAC"/>
</dbReference>
<dbReference type="RefSeq" id="WP_076110633.1">
    <property type="nucleotide sequence ID" value="NZ_MPTB01000012.1"/>
</dbReference>
<dbReference type="Gene3D" id="3.40.50.2300">
    <property type="match status" value="1"/>
</dbReference>
<evidence type="ECO:0000313" key="12">
    <source>
        <dbReference type="Proteomes" id="UP000187412"/>
    </source>
</evidence>
<feature type="domain" description="HTH araC/xylS-type" evidence="9">
    <location>
        <begin position="424"/>
        <end position="522"/>
    </location>
</feature>
<evidence type="ECO:0000256" key="8">
    <source>
        <dbReference type="PROSITE-ProRule" id="PRU00169"/>
    </source>
</evidence>
<evidence type="ECO:0000313" key="11">
    <source>
        <dbReference type="EMBL" id="OMD48382.1"/>
    </source>
</evidence>
<comment type="subcellular location">
    <subcellularLocation>
        <location evidence="1">Cytoplasm</location>
    </subcellularLocation>
</comment>
<evidence type="ECO:0000259" key="9">
    <source>
        <dbReference type="PROSITE" id="PS01124"/>
    </source>
</evidence>
<keyword evidence="12" id="KW-1185">Reference proteome</keyword>
<dbReference type="PROSITE" id="PS50110">
    <property type="entry name" value="RESPONSE_REGULATORY"/>
    <property type="match status" value="1"/>
</dbReference>
<feature type="modified residue" description="4-aspartylphosphate" evidence="8">
    <location>
        <position position="53"/>
    </location>
</feature>
<dbReference type="Pfam" id="PF00072">
    <property type="entry name" value="Response_reg"/>
    <property type="match status" value="1"/>
</dbReference>
<dbReference type="SUPFAM" id="SSF46689">
    <property type="entry name" value="Homeodomain-like"/>
    <property type="match status" value="2"/>
</dbReference>
<dbReference type="InterPro" id="IPR011006">
    <property type="entry name" value="CheY-like_superfamily"/>
</dbReference>
<dbReference type="Proteomes" id="UP000187412">
    <property type="component" value="Unassembled WGS sequence"/>
</dbReference>
<dbReference type="PROSITE" id="PS01124">
    <property type="entry name" value="HTH_ARAC_FAMILY_2"/>
    <property type="match status" value="1"/>
</dbReference>
<feature type="domain" description="Response regulatory" evidence="10">
    <location>
        <begin position="2"/>
        <end position="118"/>
    </location>
</feature>
<sequence>MKIVVADDEPRHLRGMANLINNLRPNVRVLVAKDGSSALELVRLERPDVVLTDIRMPNMDGLTFLQQLKEEELQTKVVMVSAYNLFEYAQIAVRHGAYDYLLKPVEAEKVEDVLRRIEQELLTESMLNLEAEELKLRLHHTSSAYRNRLYLTWLNGSLTTLERDELDTYDWLQGGGVVIFSELRIRPGRHNNFESANFLRSLEQGWMAMGEAVTIPLNVLLEDGFQAVTIIRKATLTPEKRNEIRAIVSALSSEWKNTGQLTHGIGLECKSLLEQAPQAYRAAQTVNKFNFHDCWKGILFQDELRLSQYLMTLDMEKLFEALQGNDADMAIEMCIGALRALSDDGHTEPIILKENASLLLMKVKSRMGNIVDRQLGDFLTKKMIMEIQACGSYTELIALVEVTLQKVHYALQQARLDKNEIIVTGCLSWIQENLKEDLSLERAAAHFSFNPSYFSTLIKNRTGKTFSDHVAEARMRRAKLLLSANKLRIYEISAECGYQDTKYFCRVFKKYNGISPEAFKHTSLLQRRNEE</sequence>